<dbReference type="SUPFAM" id="SSF102712">
    <property type="entry name" value="JAB1/MPN domain"/>
    <property type="match status" value="1"/>
</dbReference>
<feature type="domain" description="JAB" evidence="6">
    <location>
        <begin position="9"/>
        <end position="88"/>
    </location>
</feature>
<keyword evidence="4" id="KW-0862">Zinc</keyword>
<keyword evidence="3" id="KW-0378">Hydrolase</keyword>
<evidence type="ECO:0000259" key="6">
    <source>
        <dbReference type="Pfam" id="PF14464"/>
    </source>
</evidence>
<dbReference type="InterPro" id="IPR028090">
    <property type="entry name" value="JAB_dom_prok"/>
</dbReference>
<dbReference type="Pfam" id="PF14464">
    <property type="entry name" value="Prok-JAB"/>
    <property type="match status" value="1"/>
</dbReference>
<dbReference type="GO" id="GO:0006508">
    <property type="term" value="P:proteolysis"/>
    <property type="evidence" value="ECO:0007669"/>
    <property type="project" value="UniProtKB-KW"/>
</dbReference>
<evidence type="ECO:0000256" key="1">
    <source>
        <dbReference type="ARBA" id="ARBA00022670"/>
    </source>
</evidence>
<name>A0A1T5CS88_9SPHN</name>
<dbReference type="PANTHER" id="PTHR34858:SF1">
    <property type="entry name" value="CYSO-CYSTEINE PEPTIDASE"/>
    <property type="match status" value="1"/>
</dbReference>
<dbReference type="EMBL" id="FUYP01000011">
    <property type="protein sequence ID" value="SKB62193.1"/>
    <property type="molecule type" value="Genomic_DNA"/>
</dbReference>
<evidence type="ECO:0000313" key="7">
    <source>
        <dbReference type="EMBL" id="SKB62193.1"/>
    </source>
</evidence>
<dbReference type="Proteomes" id="UP000190044">
    <property type="component" value="Unassembled WGS sequence"/>
</dbReference>
<accession>A0A1T5CS88</accession>
<evidence type="ECO:0000256" key="5">
    <source>
        <dbReference type="ARBA" id="ARBA00023049"/>
    </source>
</evidence>
<organism evidence="7 8">
    <name type="scientific">Sphingopyxis flava</name>
    <dbReference type="NCBI Taxonomy" id="1507287"/>
    <lineage>
        <taxon>Bacteria</taxon>
        <taxon>Pseudomonadati</taxon>
        <taxon>Pseudomonadota</taxon>
        <taxon>Alphaproteobacteria</taxon>
        <taxon>Sphingomonadales</taxon>
        <taxon>Sphingomonadaceae</taxon>
        <taxon>Sphingopyxis</taxon>
    </lineage>
</organism>
<keyword evidence="1" id="KW-0645">Protease</keyword>
<dbReference type="GO" id="GO:0008270">
    <property type="term" value="F:zinc ion binding"/>
    <property type="evidence" value="ECO:0007669"/>
    <property type="project" value="TreeGrafter"/>
</dbReference>
<dbReference type="Gene3D" id="3.40.140.10">
    <property type="entry name" value="Cytidine Deaminase, domain 2"/>
    <property type="match status" value="1"/>
</dbReference>
<keyword evidence="8" id="KW-1185">Reference proteome</keyword>
<proteinExistence type="predicted"/>
<protein>
    <submittedName>
        <fullName evidence="7">JAB domain-containing protein</fullName>
    </submittedName>
</protein>
<keyword evidence="5" id="KW-0482">Metalloprotease</keyword>
<dbReference type="GO" id="GO:0008235">
    <property type="term" value="F:metalloexopeptidase activity"/>
    <property type="evidence" value="ECO:0007669"/>
    <property type="project" value="TreeGrafter"/>
</dbReference>
<sequence length="111" mass="12594">MQPLIDLYLEGHTVERCGFIFRDGSIVEIDNVHSEPERGFRMDPKQILEHVDNPDLVGTWHTHPGGDPNLSQEDYAGFLSWPHLEHHIVGELRGTPTVESFVIDNGLVLKK</sequence>
<dbReference type="RefSeq" id="WP_176141567.1">
    <property type="nucleotide sequence ID" value="NZ_FUYP01000011.1"/>
</dbReference>
<evidence type="ECO:0000256" key="4">
    <source>
        <dbReference type="ARBA" id="ARBA00022833"/>
    </source>
</evidence>
<dbReference type="AlphaFoldDB" id="A0A1T5CS88"/>
<evidence type="ECO:0000313" key="8">
    <source>
        <dbReference type="Proteomes" id="UP000190044"/>
    </source>
</evidence>
<gene>
    <name evidence="7" type="ORF">SAMN06295937_101160</name>
</gene>
<evidence type="ECO:0000256" key="2">
    <source>
        <dbReference type="ARBA" id="ARBA00022723"/>
    </source>
</evidence>
<dbReference type="PANTHER" id="PTHR34858">
    <property type="entry name" value="CYSO-CYSTEINE PEPTIDASE"/>
    <property type="match status" value="1"/>
</dbReference>
<dbReference type="InterPro" id="IPR051929">
    <property type="entry name" value="VirAsm_ModProt"/>
</dbReference>
<keyword evidence="2" id="KW-0479">Metal-binding</keyword>
<evidence type="ECO:0000256" key="3">
    <source>
        <dbReference type="ARBA" id="ARBA00022801"/>
    </source>
</evidence>
<reference evidence="8" key="1">
    <citation type="submission" date="2017-02" db="EMBL/GenBank/DDBJ databases">
        <authorList>
            <person name="Varghese N."/>
            <person name="Submissions S."/>
        </authorList>
    </citation>
    <scope>NUCLEOTIDE SEQUENCE [LARGE SCALE GENOMIC DNA]</scope>
    <source>
        <strain evidence="8">R11H</strain>
    </source>
</reference>